<dbReference type="InterPro" id="IPR014752">
    <property type="entry name" value="Arrestin-like_C"/>
</dbReference>
<evidence type="ECO:0000313" key="6">
    <source>
        <dbReference type="WBParaSite" id="DME_0000642001-mRNA-1"/>
    </source>
</evidence>
<dbReference type="Gene3D" id="2.60.40.640">
    <property type="match status" value="2"/>
</dbReference>
<dbReference type="InterPro" id="IPR050357">
    <property type="entry name" value="Arrestin_domain-protein"/>
</dbReference>
<reference evidence="3 5" key="2">
    <citation type="submission" date="2018-11" db="EMBL/GenBank/DDBJ databases">
        <authorList>
            <consortium name="Pathogen Informatics"/>
        </authorList>
    </citation>
    <scope>NUCLEOTIDE SEQUENCE [LARGE SCALE GENOMIC DNA]</scope>
</reference>
<sequence length="283" mass="32340">MDGDKLFVAIVIVIKQSTNIDYSRIVNISATMLTTNLLHPKAMPTVTLNVILKEVRVFAGDELFVKILLDSVDSGAIVNEFFVEILGIGRTGWINIHTDKIYESEKEYLKICIPLMTSGQRLPMGRHLFPLHLMIPEDLPSSYESEYGNIRYAIKVSLRSNSENSTCTETFPFIVVARSFFDEVPETIMKTIEFKDEVDFTCCSFPFGTVFLKIVLSRRVFCIGENVNCLLIVRNRTRKILKNCCLLVMLKIQCEALSRYEKINEKKLSEEIIDKILCEAMNK</sequence>
<accession>A0A0N4UG26</accession>
<dbReference type="Proteomes" id="UP000274756">
    <property type="component" value="Unassembled WGS sequence"/>
</dbReference>
<comment type="similarity">
    <text evidence="1">Belongs to the arrestin family.</text>
</comment>
<dbReference type="Pfam" id="PF00339">
    <property type="entry name" value="Arrestin_N"/>
    <property type="match status" value="1"/>
</dbReference>
<dbReference type="AlphaFoldDB" id="A0A0N4UG26"/>
<dbReference type="SUPFAM" id="SSF81296">
    <property type="entry name" value="E set domains"/>
    <property type="match status" value="1"/>
</dbReference>
<dbReference type="GO" id="GO:0015031">
    <property type="term" value="P:protein transport"/>
    <property type="evidence" value="ECO:0007669"/>
    <property type="project" value="TreeGrafter"/>
</dbReference>
<dbReference type="Proteomes" id="UP000038040">
    <property type="component" value="Unplaced"/>
</dbReference>
<dbReference type="InterPro" id="IPR011021">
    <property type="entry name" value="Arrestin-like_N"/>
</dbReference>
<evidence type="ECO:0000313" key="5">
    <source>
        <dbReference type="Proteomes" id="UP000274756"/>
    </source>
</evidence>
<dbReference type="EMBL" id="UYYG01001184">
    <property type="protein sequence ID" value="VDN59558.1"/>
    <property type="molecule type" value="Genomic_DNA"/>
</dbReference>
<gene>
    <name evidence="3" type="ORF">DME_LOCUS9531</name>
</gene>
<name>A0A0N4UG26_DRAME</name>
<evidence type="ECO:0000256" key="1">
    <source>
        <dbReference type="ARBA" id="ARBA00005298"/>
    </source>
</evidence>
<evidence type="ECO:0000313" key="3">
    <source>
        <dbReference type="EMBL" id="VDN59558.1"/>
    </source>
</evidence>
<dbReference type="PANTHER" id="PTHR11188">
    <property type="entry name" value="ARRESTIN DOMAIN CONTAINING PROTEIN"/>
    <property type="match status" value="1"/>
</dbReference>
<dbReference type="PANTHER" id="PTHR11188:SF51">
    <property type="entry name" value="ARRESTIN DOMAIN-CONTAINING PROTEIN 15"/>
    <property type="match status" value="1"/>
</dbReference>
<dbReference type="GO" id="GO:0005737">
    <property type="term" value="C:cytoplasm"/>
    <property type="evidence" value="ECO:0007669"/>
    <property type="project" value="TreeGrafter"/>
</dbReference>
<dbReference type="STRING" id="318479.A0A0N4UG26"/>
<keyword evidence="5" id="KW-1185">Reference proteome</keyword>
<protein>
    <submittedName>
        <fullName evidence="6">Arrestin_N domain-containing protein</fullName>
    </submittedName>
</protein>
<dbReference type="WBParaSite" id="DME_0000642001-mRNA-1">
    <property type="protein sequence ID" value="DME_0000642001-mRNA-1"/>
    <property type="gene ID" value="DME_0000642001"/>
</dbReference>
<organism evidence="4 6">
    <name type="scientific">Dracunculus medinensis</name>
    <name type="common">Guinea worm</name>
    <dbReference type="NCBI Taxonomy" id="318479"/>
    <lineage>
        <taxon>Eukaryota</taxon>
        <taxon>Metazoa</taxon>
        <taxon>Ecdysozoa</taxon>
        <taxon>Nematoda</taxon>
        <taxon>Chromadorea</taxon>
        <taxon>Rhabditida</taxon>
        <taxon>Spirurina</taxon>
        <taxon>Dracunculoidea</taxon>
        <taxon>Dracunculidae</taxon>
        <taxon>Dracunculus</taxon>
    </lineage>
</organism>
<feature type="domain" description="Arrestin-like N-terminal" evidence="2">
    <location>
        <begin position="78"/>
        <end position="166"/>
    </location>
</feature>
<evidence type="ECO:0000313" key="4">
    <source>
        <dbReference type="Proteomes" id="UP000038040"/>
    </source>
</evidence>
<evidence type="ECO:0000259" key="2">
    <source>
        <dbReference type="Pfam" id="PF00339"/>
    </source>
</evidence>
<dbReference type="InterPro" id="IPR014756">
    <property type="entry name" value="Ig_E-set"/>
</dbReference>
<dbReference type="OrthoDB" id="2333384at2759"/>
<proteinExistence type="inferred from homology"/>
<reference evidence="6" key="1">
    <citation type="submission" date="2017-02" db="UniProtKB">
        <authorList>
            <consortium name="WormBaseParasite"/>
        </authorList>
    </citation>
    <scope>IDENTIFICATION</scope>
</reference>